<sequence>MRLFLAVRPPQHVLDHLSLALEGVAASLPTAGGPRPVRWSAPENRHVTVAFYGELSDGAADELTVALEGAVDEVVPVELDLRGAGVFSHRTLWVGVGGDLDGMQALVAAARRSGEAAGAAPEVRVRSRPHLTVGRVSRSAGDRARSGRRGHPSRGVPDHGPGAVESLVAAMSLYRGPSWTVEQVELMSSQPGAGRHGGPLYTSLRTLTCGGGTVP</sequence>
<dbReference type="PANTHER" id="PTHR35561">
    <property type="entry name" value="RNA 2',3'-CYCLIC PHOSPHODIESTERASE"/>
    <property type="match status" value="1"/>
</dbReference>
<feature type="region of interest" description="Disordered" evidence="3">
    <location>
        <begin position="135"/>
        <end position="162"/>
    </location>
</feature>
<comment type="caution">
    <text evidence="4">The sequence shown here is derived from an EMBL/GenBank/DDBJ whole genome shotgun (WGS) entry which is preliminary data.</text>
</comment>
<organism evidence="4 5">
    <name type="scientific">Actinotalea soli</name>
    <dbReference type="NCBI Taxonomy" id="2819234"/>
    <lineage>
        <taxon>Bacteria</taxon>
        <taxon>Bacillati</taxon>
        <taxon>Actinomycetota</taxon>
        <taxon>Actinomycetes</taxon>
        <taxon>Micrococcales</taxon>
        <taxon>Cellulomonadaceae</taxon>
        <taxon>Actinotalea</taxon>
    </lineage>
</organism>
<evidence type="ECO:0000313" key="4">
    <source>
        <dbReference type="EMBL" id="MBO1753230.1"/>
    </source>
</evidence>
<dbReference type="GO" id="GO:0008664">
    <property type="term" value="F:RNA 2',3'-cyclic 3'-phosphodiesterase activity"/>
    <property type="evidence" value="ECO:0007669"/>
    <property type="project" value="UniProtKB-EC"/>
</dbReference>
<feature type="short sequence motif" description="HXTX 2" evidence="2">
    <location>
        <begin position="130"/>
        <end position="133"/>
    </location>
</feature>
<comment type="similarity">
    <text evidence="2">Belongs to the 2H phosphoesterase superfamily. ThpR family.</text>
</comment>
<comment type="function">
    <text evidence="2">Hydrolyzes RNA 2',3'-cyclic phosphodiester to an RNA 2'-phosphomonoester.</text>
</comment>
<gene>
    <name evidence="4" type="primary">thpR</name>
    <name evidence="4" type="ORF">J4G33_15590</name>
</gene>
<dbReference type="PANTHER" id="PTHR35561:SF1">
    <property type="entry name" value="RNA 2',3'-CYCLIC PHOSPHODIESTERASE"/>
    <property type="match status" value="1"/>
</dbReference>
<proteinExistence type="inferred from homology"/>
<dbReference type="EC" id="3.1.4.58" evidence="2"/>
<dbReference type="Gene3D" id="3.90.1140.10">
    <property type="entry name" value="Cyclic phosphodiesterase"/>
    <property type="match status" value="1"/>
</dbReference>
<feature type="active site" description="Proton donor" evidence="2">
    <location>
        <position position="46"/>
    </location>
</feature>
<evidence type="ECO:0000256" key="1">
    <source>
        <dbReference type="ARBA" id="ARBA00022801"/>
    </source>
</evidence>
<dbReference type="SUPFAM" id="SSF55144">
    <property type="entry name" value="LigT-like"/>
    <property type="match status" value="1"/>
</dbReference>
<feature type="active site" description="Proton acceptor" evidence="2">
    <location>
        <position position="130"/>
    </location>
</feature>
<dbReference type="InterPro" id="IPR004175">
    <property type="entry name" value="RNA_CPDase"/>
</dbReference>
<dbReference type="InterPro" id="IPR009097">
    <property type="entry name" value="Cyclic_Pdiesterase"/>
</dbReference>
<comment type="catalytic activity">
    <reaction evidence="2">
        <text>a 3'-end 2',3'-cyclophospho-ribonucleotide-RNA + H2O = a 3'-end 2'-phospho-ribonucleotide-RNA + H(+)</text>
        <dbReference type="Rhea" id="RHEA:11828"/>
        <dbReference type="Rhea" id="RHEA-COMP:10464"/>
        <dbReference type="Rhea" id="RHEA-COMP:17353"/>
        <dbReference type="ChEBI" id="CHEBI:15377"/>
        <dbReference type="ChEBI" id="CHEBI:15378"/>
        <dbReference type="ChEBI" id="CHEBI:83064"/>
        <dbReference type="ChEBI" id="CHEBI:173113"/>
        <dbReference type="EC" id="3.1.4.58"/>
    </reaction>
</comment>
<reference evidence="4" key="1">
    <citation type="submission" date="2021-03" db="EMBL/GenBank/DDBJ databases">
        <title>Actinotalea soli sp. nov., isolated from soil.</title>
        <authorList>
            <person name="Ping W."/>
            <person name="Zhang J."/>
        </authorList>
    </citation>
    <scope>NUCLEOTIDE SEQUENCE</scope>
    <source>
        <strain evidence="4">BY-33</strain>
    </source>
</reference>
<dbReference type="EMBL" id="JAGEMK010000011">
    <property type="protein sequence ID" value="MBO1753230.1"/>
    <property type="molecule type" value="Genomic_DNA"/>
</dbReference>
<dbReference type="GO" id="GO:0004113">
    <property type="term" value="F:2',3'-cyclic-nucleotide 3'-phosphodiesterase activity"/>
    <property type="evidence" value="ECO:0007669"/>
    <property type="project" value="InterPro"/>
</dbReference>
<feature type="short sequence motif" description="HXTX 1" evidence="2">
    <location>
        <begin position="46"/>
        <end position="49"/>
    </location>
</feature>
<name>A0A939LUI3_9CELL</name>
<evidence type="ECO:0000313" key="5">
    <source>
        <dbReference type="Proteomes" id="UP000664209"/>
    </source>
</evidence>
<dbReference type="HAMAP" id="MF_01940">
    <property type="entry name" value="RNA_CPDase"/>
    <property type="match status" value="1"/>
</dbReference>
<dbReference type="AlphaFoldDB" id="A0A939LUI3"/>
<evidence type="ECO:0000256" key="2">
    <source>
        <dbReference type="HAMAP-Rule" id="MF_01940"/>
    </source>
</evidence>
<protein>
    <recommendedName>
        <fullName evidence="2">RNA 2',3'-cyclic phosphodiesterase</fullName>
        <shortName evidence="2">RNA 2',3'-CPDase</shortName>
        <ecNumber evidence="2">3.1.4.58</ecNumber>
    </recommendedName>
</protein>
<keyword evidence="1 2" id="KW-0378">Hydrolase</keyword>
<dbReference type="Proteomes" id="UP000664209">
    <property type="component" value="Unassembled WGS sequence"/>
</dbReference>
<evidence type="ECO:0000256" key="3">
    <source>
        <dbReference type="SAM" id="MobiDB-lite"/>
    </source>
</evidence>
<accession>A0A939LUI3</accession>
<dbReference type="Pfam" id="PF13563">
    <property type="entry name" value="2_5_RNA_ligase2"/>
    <property type="match status" value="1"/>
</dbReference>
<dbReference type="NCBIfam" id="TIGR02258">
    <property type="entry name" value="2_5_ligase"/>
    <property type="match status" value="1"/>
</dbReference>
<keyword evidence="5" id="KW-1185">Reference proteome</keyword>
<dbReference type="RefSeq" id="WP_208056920.1">
    <property type="nucleotide sequence ID" value="NZ_JAGEMK010000011.1"/>
</dbReference>